<accession>A0A7W6JW07</accession>
<proteinExistence type="predicted"/>
<dbReference type="Proteomes" id="UP000557392">
    <property type="component" value="Unassembled WGS sequence"/>
</dbReference>
<feature type="transmembrane region" description="Helical" evidence="1">
    <location>
        <begin position="88"/>
        <end position="105"/>
    </location>
</feature>
<dbReference type="InterPro" id="IPR018750">
    <property type="entry name" value="DUF2306_membrane"/>
</dbReference>
<reference evidence="2 3" key="1">
    <citation type="submission" date="2020-08" db="EMBL/GenBank/DDBJ databases">
        <title>Genomic Encyclopedia of Type Strains, Phase IV (KMG-IV): sequencing the most valuable type-strain genomes for metagenomic binning, comparative biology and taxonomic classification.</title>
        <authorList>
            <person name="Goeker M."/>
        </authorList>
    </citation>
    <scope>NUCLEOTIDE SEQUENCE [LARGE SCALE GENOMIC DNA]</scope>
    <source>
        <strain evidence="2 3">DSM 101806</strain>
    </source>
</reference>
<evidence type="ECO:0000256" key="1">
    <source>
        <dbReference type="SAM" id="Phobius"/>
    </source>
</evidence>
<feature type="transmembrane region" description="Helical" evidence="1">
    <location>
        <begin position="21"/>
        <end position="43"/>
    </location>
</feature>
<dbReference type="AlphaFoldDB" id="A0A7W6JW07"/>
<gene>
    <name evidence="2" type="ORF">GGR46_003098</name>
</gene>
<organism evidence="2 3">
    <name type="scientific">Sphingomonas kyeonggiensis</name>
    <dbReference type="NCBI Taxonomy" id="1268553"/>
    <lineage>
        <taxon>Bacteria</taxon>
        <taxon>Pseudomonadati</taxon>
        <taxon>Pseudomonadota</taxon>
        <taxon>Alphaproteobacteria</taxon>
        <taxon>Sphingomonadales</taxon>
        <taxon>Sphingomonadaceae</taxon>
        <taxon>Sphingomonas</taxon>
    </lineage>
</organism>
<keyword evidence="1" id="KW-1133">Transmembrane helix</keyword>
<feature type="transmembrane region" description="Helical" evidence="1">
    <location>
        <begin position="111"/>
        <end position="128"/>
    </location>
</feature>
<evidence type="ECO:0000313" key="3">
    <source>
        <dbReference type="Proteomes" id="UP000557392"/>
    </source>
</evidence>
<keyword evidence="1" id="KW-0472">Membrane</keyword>
<name>A0A7W6JW07_9SPHN</name>
<comment type="caution">
    <text evidence="2">The sequence shown here is derived from an EMBL/GenBank/DDBJ whole genome shotgun (WGS) entry which is preliminary data.</text>
</comment>
<feature type="transmembrane region" description="Helical" evidence="1">
    <location>
        <begin position="55"/>
        <end position="76"/>
    </location>
</feature>
<protein>
    <submittedName>
        <fullName evidence="2">Putative membrane protein</fullName>
    </submittedName>
</protein>
<sequence length="174" mass="19048">MASHAVVREAAAIDLSRVAKGIMFVAAGALTGATGYAVARVLLGLTPATYEIRQVAIAVHLATVLPAIPLGLWVLLSRKGDATHRMLGRIWAALMVTGAGSALFIRHLNHGQFSWLHLFVPIVFFTLYRAIRQARAGQIAAHKVNMWRLYALALLLPGMFAFLPGRLLWQWLMV</sequence>
<dbReference type="EMBL" id="JACIEH010000003">
    <property type="protein sequence ID" value="MBB4099526.1"/>
    <property type="molecule type" value="Genomic_DNA"/>
</dbReference>
<keyword evidence="3" id="KW-1185">Reference proteome</keyword>
<evidence type="ECO:0000313" key="2">
    <source>
        <dbReference type="EMBL" id="MBB4099526.1"/>
    </source>
</evidence>
<dbReference type="RefSeq" id="WP_183998921.1">
    <property type="nucleotide sequence ID" value="NZ_JACIEH010000003.1"/>
</dbReference>
<feature type="transmembrane region" description="Helical" evidence="1">
    <location>
        <begin position="149"/>
        <end position="169"/>
    </location>
</feature>
<dbReference type="Pfam" id="PF10067">
    <property type="entry name" value="DUF2306"/>
    <property type="match status" value="1"/>
</dbReference>
<keyword evidence="1" id="KW-0812">Transmembrane</keyword>